<evidence type="ECO:0000256" key="9">
    <source>
        <dbReference type="RuleBase" id="RU003624"/>
    </source>
</evidence>
<dbReference type="EMBL" id="DRTT01000098">
    <property type="protein sequence ID" value="HHF98505.1"/>
    <property type="molecule type" value="Genomic_DNA"/>
</dbReference>
<evidence type="ECO:0000256" key="1">
    <source>
        <dbReference type="ARBA" id="ARBA00010761"/>
    </source>
</evidence>
<dbReference type="FunFam" id="3.30.300.20:FF:000001">
    <property type="entry name" value="30S ribosomal protein S3"/>
    <property type="match status" value="1"/>
</dbReference>
<dbReference type="GO" id="GO:0003729">
    <property type="term" value="F:mRNA binding"/>
    <property type="evidence" value="ECO:0007669"/>
    <property type="project" value="UniProtKB-UniRule"/>
</dbReference>
<dbReference type="FunFam" id="3.30.1140.32:FF:000002">
    <property type="entry name" value="30S ribosomal protein S3"/>
    <property type="match status" value="1"/>
</dbReference>
<dbReference type="InterPro" id="IPR018280">
    <property type="entry name" value="Ribosomal_uS3_CS"/>
</dbReference>
<dbReference type="Gene3D" id="3.30.1140.32">
    <property type="entry name" value="Ribosomal protein S3, C-terminal domain"/>
    <property type="match status" value="1"/>
</dbReference>
<dbReference type="Pfam" id="PF07650">
    <property type="entry name" value="KH_2"/>
    <property type="match status" value="1"/>
</dbReference>
<dbReference type="Pfam" id="PF00189">
    <property type="entry name" value="Ribosomal_S3_C"/>
    <property type="match status" value="1"/>
</dbReference>
<dbReference type="InterPro" id="IPR001351">
    <property type="entry name" value="Ribosomal_uS3_C"/>
</dbReference>
<comment type="caution">
    <text evidence="11">The sequence shown here is derived from an EMBL/GenBank/DDBJ whole genome shotgun (WGS) entry which is preliminary data.</text>
</comment>
<comment type="function">
    <text evidence="6 8">Binds the lower part of the 30S subunit head. Binds mRNA in the 70S ribosome, positioning it for translation.</text>
</comment>
<evidence type="ECO:0000256" key="4">
    <source>
        <dbReference type="ARBA" id="ARBA00022980"/>
    </source>
</evidence>
<dbReference type="HAMAP" id="MF_01309_B">
    <property type="entry name" value="Ribosomal_uS3_B"/>
    <property type="match status" value="1"/>
</dbReference>
<evidence type="ECO:0000259" key="10">
    <source>
        <dbReference type="PROSITE" id="PS50823"/>
    </source>
</evidence>
<dbReference type="InterPro" id="IPR057258">
    <property type="entry name" value="Ribosomal_uS3"/>
</dbReference>
<evidence type="ECO:0000256" key="6">
    <source>
        <dbReference type="ARBA" id="ARBA00024998"/>
    </source>
</evidence>
<evidence type="ECO:0000256" key="2">
    <source>
        <dbReference type="ARBA" id="ARBA00022730"/>
    </source>
</evidence>
<organism evidence="11">
    <name type="scientific">Aerophobetes bacterium</name>
    <dbReference type="NCBI Taxonomy" id="2030807"/>
    <lineage>
        <taxon>Bacteria</taxon>
        <taxon>Candidatus Aerophobota</taxon>
    </lineage>
</organism>
<dbReference type="SMART" id="SM00322">
    <property type="entry name" value="KH"/>
    <property type="match status" value="1"/>
</dbReference>
<reference evidence="11" key="1">
    <citation type="journal article" date="2020" name="mSystems">
        <title>Genome- and Community-Level Interaction Insights into Carbon Utilization and Element Cycling Functions of Hydrothermarchaeota in Hydrothermal Sediment.</title>
        <authorList>
            <person name="Zhou Z."/>
            <person name="Liu Y."/>
            <person name="Xu W."/>
            <person name="Pan J."/>
            <person name="Luo Z.H."/>
            <person name="Li M."/>
        </authorList>
    </citation>
    <scope>NUCLEOTIDE SEQUENCE [LARGE SCALE GENOMIC DNA]</scope>
    <source>
        <strain evidence="11">HyVt-92</strain>
    </source>
</reference>
<comment type="similarity">
    <text evidence="1 8 9">Belongs to the universal ribosomal protein uS3 family.</text>
</comment>
<dbReference type="Proteomes" id="UP000886070">
    <property type="component" value="Unassembled WGS sequence"/>
</dbReference>
<dbReference type="Gene3D" id="3.30.300.20">
    <property type="match status" value="1"/>
</dbReference>
<sequence>MGQKVHPEGLRLGLVKEWKSRWYADEEEYAKFLHADLKIREHLMEKFKRANISDVLIERATNKLRITIYAARPGIIIGRKGETIEKVKEEIAQYAPDSKIFLNVQEVPKPELDAQLVADRIAFQLERRVSAKRAMREAISRAMEAGAEGIKVMCKGRIGGAEIARKEWMKEGKIPLHTLKADIDYGVSTAHTTYGCIGVKVWIYKGDVLPSVKIPEEEFENATAT</sequence>
<dbReference type="AlphaFoldDB" id="A0A7V5LZF1"/>
<keyword evidence="5 8" id="KW-0687">Ribonucleoprotein</keyword>
<comment type="subunit">
    <text evidence="8">Part of the 30S ribosomal subunit. Forms a tight complex with proteins S10 and S14.</text>
</comment>
<dbReference type="NCBIfam" id="TIGR01009">
    <property type="entry name" value="rpsC_bact"/>
    <property type="match status" value="1"/>
</dbReference>
<evidence type="ECO:0000256" key="7">
    <source>
        <dbReference type="ARBA" id="ARBA00035257"/>
    </source>
</evidence>
<dbReference type="SUPFAM" id="SSF54821">
    <property type="entry name" value="Ribosomal protein S3 C-terminal domain"/>
    <property type="match status" value="1"/>
</dbReference>
<dbReference type="PANTHER" id="PTHR11760:SF19">
    <property type="entry name" value="SMALL RIBOSOMAL SUBUNIT PROTEIN US3C"/>
    <property type="match status" value="1"/>
</dbReference>
<proteinExistence type="inferred from homology"/>
<dbReference type="PROSITE" id="PS00548">
    <property type="entry name" value="RIBOSOMAL_S3"/>
    <property type="match status" value="1"/>
</dbReference>
<dbReference type="GO" id="GO:0022627">
    <property type="term" value="C:cytosolic small ribosomal subunit"/>
    <property type="evidence" value="ECO:0007669"/>
    <property type="project" value="TreeGrafter"/>
</dbReference>
<dbReference type="InterPro" id="IPR005704">
    <property type="entry name" value="Ribosomal_uS3_bac-typ"/>
</dbReference>
<keyword evidence="2 8" id="KW-0699">rRNA-binding</keyword>
<evidence type="ECO:0000256" key="8">
    <source>
        <dbReference type="HAMAP-Rule" id="MF_01309"/>
    </source>
</evidence>
<dbReference type="PROSITE" id="PS50084">
    <property type="entry name" value="KH_TYPE_1"/>
    <property type="match status" value="1"/>
</dbReference>
<dbReference type="GO" id="GO:0019843">
    <property type="term" value="F:rRNA binding"/>
    <property type="evidence" value="ECO:0007669"/>
    <property type="project" value="UniProtKB-UniRule"/>
</dbReference>
<evidence type="ECO:0000256" key="3">
    <source>
        <dbReference type="ARBA" id="ARBA00022884"/>
    </source>
</evidence>
<dbReference type="InterPro" id="IPR004044">
    <property type="entry name" value="KH_dom_type_2"/>
</dbReference>
<keyword evidence="3 8" id="KW-0694">RNA-binding</keyword>
<dbReference type="InterPro" id="IPR004087">
    <property type="entry name" value="KH_dom"/>
</dbReference>
<protein>
    <recommendedName>
        <fullName evidence="7 8">Small ribosomal subunit protein uS3</fullName>
    </recommendedName>
</protein>
<dbReference type="InterPro" id="IPR009019">
    <property type="entry name" value="KH_sf_prok-type"/>
</dbReference>
<accession>A0A7V5LZF1</accession>
<dbReference type="PROSITE" id="PS50823">
    <property type="entry name" value="KH_TYPE_2"/>
    <property type="match status" value="1"/>
</dbReference>
<name>A0A7V5LZF1_UNCAE</name>
<gene>
    <name evidence="8" type="primary">rpsC</name>
    <name evidence="11" type="ORF">ENL39_03340</name>
</gene>
<dbReference type="PANTHER" id="PTHR11760">
    <property type="entry name" value="30S/40S RIBOSOMAL PROTEIN S3"/>
    <property type="match status" value="1"/>
</dbReference>
<evidence type="ECO:0000313" key="11">
    <source>
        <dbReference type="EMBL" id="HHF98505.1"/>
    </source>
</evidence>
<dbReference type="SUPFAM" id="SSF54814">
    <property type="entry name" value="Prokaryotic type KH domain (KH-domain type II)"/>
    <property type="match status" value="1"/>
</dbReference>
<keyword evidence="4 8" id="KW-0689">Ribosomal protein</keyword>
<dbReference type="InterPro" id="IPR015946">
    <property type="entry name" value="KH_dom-like_a/b"/>
</dbReference>
<dbReference type="CDD" id="cd02412">
    <property type="entry name" value="KH-II_30S_S3"/>
    <property type="match status" value="1"/>
</dbReference>
<dbReference type="GO" id="GO:0003735">
    <property type="term" value="F:structural constituent of ribosome"/>
    <property type="evidence" value="ECO:0007669"/>
    <property type="project" value="InterPro"/>
</dbReference>
<dbReference type="GO" id="GO:0006412">
    <property type="term" value="P:translation"/>
    <property type="evidence" value="ECO:0007669"/>
    <property type="project" value="UniProtKB-UniRule"/>
</dbReference>
<dbReference type="InterPro" id="IPR036419">
    <property type="entry name" value="Ribosomal_S3_C_sf"/>
</dbReference>
<evidence type="ECO:0000256" key="5">
    <source>
        <dbReference type="ARBA" id="ARBA00023274"/>
    </source>
</evidence>
<feature type="domain" description="KH type-2" evidence="10">
    <location>
        <begin position="39"/>
        <end position="108"/>
    </location>
</feature>